<dbReference type="PANTHER" id="PTHR35526">
    <property type="entry name" value="ANTI-SIGMA-F FACTOR RSBW-RELATED"/>
    <property type="match status" value="1"/>
</dbReference>
<dbReference type="CDD" id="cd16936">
    <property type="entry name" value="HATPase_RsbW-like"/>
    <property type="match status" value="1"/>
</dbReference>
<evidence type="ECO:0000313" key="4">
    <source>
        <dbReference type="Proteomes" id="UP000462055"/>
    </source>
</evidence>
<dbReference type="Gene3D" id="3.30.565.10">
    <property type="entry name" value="Histidine kinase-like ATPase, C-terminal domain"/>
    <property type="match status" value="1"/>
</dbReference>
<gene>
    <name evidence="3" type="ORF">F8568_033265</name>
</gene>
<keyword evidence="1" id="KW-0723">Serine/threonine-protein kinase</keyword>
<feature type="domain" description="Histidine kinase/HSP90-like ATPase" evidence="2">
    <location>
        <begin position="48"/>
        <end position="151"/>
    </location>
</feature>
<dbReference type="GO" id="GO:0005524">
    <property type="term" value="F:ATP binding"/>
    <property type="evidence" value="ECO:0007669"/>
    <property type="project" value="UniProtKB-KW"/>
</dbReference>
<evidence type="ECO:0000259" key="2">
    <source>
        <dbReference type="Pfam" id="PF13581"/>
    </source>
</evidence>
<dbReference type="EMBL" id="WBMS02000034">
    <property type="protein sequence ID" value="MWA05151.1"/>
    <property type="molecule type" value="Genomic_DNA"/>
</dbReference>
<keyword evidence="3" id="KW-0067">ATP-binding</keyword>
<keyword evidence="4" id="KW-1185">Reference proteome</keyword>
<comment type="caution">
    <text evidence="3">The sequence shown here is derived from an EMBL/GenBank/DDBJ whole genome shotgun (WGS) entry which is preliminary data.</text>
</comment>
<keyword evidence="1" id="KW-0418">Kinase</keyword>
<proteinExistence type="predicted"/>
<organism evidence="3 4">
    <name type="scientific">Actinomadura physcomitrii</name>
    <dbReference type="NCBI Taxonomy" id="2650748"/>
    <lineage>
        <taxon>Bacteria</taxon>
        <taxon>Bacillati</taxon>
        <taxon>Actinomycetota</taxon>
        <taxon>Actinomycetes</taxon>
        <taxon>Streptosporangiales</taxon>
        <taxon>Thermomonosporaceae</taxon>
        <taxon>Actinomadura</taxon>
    </lineage>
</organism>
<dbReference type="InterPro" id="IPR003594">
    <property type="entry name" value="HATPase_dom"/>
</dbReference>
<dbReference type="Proteomes" id="UP000462055">
    <property type="component" value="Unassembled WGS sequence"/>
</dbReference>
<sequence>MGVEDVLGTAGRVAGLGRGGGGGGVDGDGLVVLGSVTLPGVGRSVGCARAFVRDVLAGLPDRDDVVLAASETVANAVRHTASGLEGGLVTVTVAAGPGAVRLEVADDGAAGARPYVKDDPGAETGRGMRIVQGLAARWGYRADGSRTVVWADFPAPDAWVRGRVAVSGPG</sequence>
<keyword evidence="1" id="KW-0808">Transferase</keyword>
<protein>
    <submittedName>
        <fullName evidence="3">ATP-binding protein</fullName>
    </submittedName>
</protein>
<reference evidence="3" key="1">
    <citation type="submission" date="2019-12" db="EMBL/GenBank/DDBJ databases">
        <title>Actinomadura physcomitrii sp. nov., a novel actinomycete isolated from moss [Physcomitrium sphaericum (Ludw) Fuernr].</title>
        <authorList>
            <person name="Zhuang X."/>
        </authorList>
    </citation>
    <scope>NUCLEOTIDE SEQUENCE [LARGE SCALE GENOMIC DNA]</scope>
    <source>
        <strain evidence="3">LD22</strain>
    </source>
</reference>
<evidence type="ECO:0000256" key="1">
    <source>
        <dbReference type="ARBA" id="ARBA00022527"/>
    </source>
</evidence>
<dbReference type="Pfam" id="PF13581">
    <property type="entry name" value="HATPase_c_2"/>
    <property type="match status" value="1"/>
</dbReference>
<accession>A0A6I4MNX9</accession>
<name>A0A6I4MNX9_9ACTN</name>
<evidence type="ECO:0000313" key="3">
    <source>
        <dbReference type="EMBL" id="MWA05151.1"/>
    </source>
</evidence>
<dbReference type="PANTHER" id="PTHR35526:SF3">
    <property type="entry name" value="ANTI-SIGMA-F FACTOR RSBW"/>
    <property type="match status" value="1"/>
</dbReference>
<dbReference type="GO" id="GO:0004674">
    <property type="term" value="F:protein serine/threonine kinase activity"/>
    <property type="evidence" value="ECO:0007669"/>
    <property type="project" value="UniProtKB-KW"/>
</dbReference>
<dbReference type="InterPro" id="IPR050267">
    <property type="entry name" value="Anti-sigma-factor_SerPK"/>
</dbReference>
<dbReference type="AlphaFoldDB" id="A0A6I4MNX9"/>
<dbReference type="SUPFAM" id="SSF55874">
    <property type="entry name" value="ATPase domain of HSP90 chaperone/DNA topoisomerase II/histidine kinase"/>
    <property type="match status" value="1"/>
</dbReference>
<dbReference type="InterPro" id="IPR036890">
    <property type="entry name" value="HATPase_C_sf"/>
</dbReference>
<keyword evidence="3" id="KW-0547">Nucleotide-binding</keyword>